<comment type="similarity">
    <text evidence="2 13">Belongs to the Nth/MutY family.</text>
</comment>
<keyword evidence="16" id="KW-1185">Reference proteome</keyword>
<dbReference type="GO" id="GO:0006298">
    <property type="term" value="P:mismatch repair"/>
    <property type="evidence" value="ECO:0007669"/>
    <property type="project" value="TreeGrafter"/>
</dbReference>
<dbReference type="GO" id="GO:0006284">
    <property type="term" value="P:base-excision repair"/>
    <property type="evidence" value="ECO:0007669"/>
    <property type="project" value="UniProtKB-UniRule"/>
</dbReference>
<reference evidence="15 16" key="1">
    <citation type="journal article" date="2018" name="Front. Microbiol.">
        <title>Description and Comparative Genomics of Macrococcus caseolyticus subsp. hominis subsp. nov., Macrococcus goetzii sp. nov., Macrococcus epidermidis sp. nov., and Macrococcus bohemicus sp. nov., Novel Macrococci From Human Clinical Material With Virulence Potential and Suspected Uptake of Foreign DNA by Natural Transformation.</title>
        <authorList>
            <person name="Maslanova I."/>
            <person name="Wertheimer Z."/>
            <person name="Sedlacek I."/>
            <person name="Svec P."/>
            <person name="Indrakova A."/>
            <person name="Kovarovic V."/>
            <person name="Schumann P."/>
            <person name="Sproer C."/>
            <person name="Kralova S."/>
            <person name="Sedo O."/>
            <person name="Kristofova L."/>
            <person name="Vrbovska V."/>
            <person name="Fuzik T."/>
            <person name="Petras P."/>
            <person name="Zdrahal Z."/>
            <person name="Ruzickova V."/>
            <person name="Doskar J."/>
            <person name="Pantucek R."/>
        </authorList>
    </citation>
    <scope>NUCLEOTIDE SEQUENCE [LARGE SCALE GENOMIC DNA]</scope>
    <source>
        <strain evidence="15 16">CCM 4927</strain>
    </source>
</reference>
<gene>
    <name evidence="15" type="primary">mutY</name>
    <name evidence="15" type="ORF">BFS35_009560</name>
</gene>
<comment type="caution">
    <text evidence="15">The sequence shown here is derived from an EMBL/GenBank/DDBJ whole genome shotgun (WGS) entry which is preliminary data.</text>
</comment>
<dbReference type="SUPFAM" id="SSF55811">
    <property type="entry name" value="Nudix"/>
    <property type="match status" value="1"/>
</dbReference>
<dbReference type="SMART" id="SM00525">
    <property type="entry name" value="FES"/>
    <property type="match status" value="1"/>
</dbReference>
<dbReference type="GO" id="GO:0034039">
    <property type="term" value="F:8-oxo-7,8-dihydroguanine DNA N-glycosylase activity"/>
    <property type="evidence" value="ECO:0007669"/>
    <property type="project" value="TreeGrafter"/>
</dbReference>
<evidence type="ECO:0000313" key="15">
    <source>
        <dbReference type="EMBL" id="RAI80020.1"/>
    </source>
</evidence>
<dbReference type="InterPro" id="IPR003651">
    <property type="entry name" value="Endonuclease3_FeS-loop_motif"/>
</dbReference>
<evidence type="ECO:0000256" key="6">
    <source>
        <dbReference type="ARBA" id="ARBA00022723"/>
    </source>
</evidence>
<evidence type="ECO:0000256" key="4">
    <source>
        <dbReference type="ARBA" id="ARBA00022023"/>
    </source>
</evidence>
<dbReference type="SMART" id="SM00478">
    <property type="entry name" value="ENDO3c"/>
    <property type="match status" value="1"/>
</dbReference>
<dbReference type="Pfam" id="PF14815">
    <property type="entry name" value="NUDIX_4"/>
    <property type="match status" value="1"/>
</dbReference>
<dbReference type="PANTHER" id="PTHR42944:SF1">
    <property type="entry name" value="ADENINE DNA GLYCOSYLASE"/>
    <property type="match status" value="1"/>
</dbReference>
<evidence type="ECO:0000256" key="3">
    <source>
        <dbReference type="ARBA" id="ARBA00012045"/>
    </source>
</evidence>
<dbReference type="EMBL" id="MJBI02000004">
    <property type="protein sequence ID" value="RAI80020.1"/>
    <property type="molecule type" value="Genomic_DNA"/>
</dbReference>
<dbReference type="NCBIfam" id="TIGR01084">
    <property type="entry name" value="mutY"/>
    <property type="match status" value="1"/>
</dbReference>
<keyword evidence="6" id="KW-0479">Metal-binding</keyword>
<keyword evidence="9 13" id="KW-0408">Iron</keyword>
<evidence type="ECO:0000256" key="9">
    <source>
        <dbReference type="ARBA" id="ARBA00023004"/>
    </source>
</evidence>
<evidence type="ECO:0000256" key="8">
    <source>
        <dbReference type="ARBA" id="ARBA00022801"/>
    </source>
</evidence>
<evidence type="ECO:0000256" key="5">
    <source>
        <dbReference type="ARBA" id="ARBA00022485"/>
    </source>
</evidence>
<organism evidence="15 16">
    <name type="scientific">Macrococcoides goetzii</name>
    <dbReference type="NCBI Taxonomy" id="1891097"/>
    <lineage>
        <taxon>Bacteria</taxon>
        <taxon>Bacillati</taxon>
        <taxon>Bacillota</taxon>
        <taxon>Bacilli</taxon>
        <taxon>Bacillales</taxon>
        <taxon>Staphylococcaceae</taxon>
        <taxon>Macrococcoides</taxon>
    </lineage>
</organism>
<dbReference type="InterPro" id="IPR029119">
    <property type="entry name" value="MutY_C"/>
</dbReference>
<dbReference type="Pfam" id="PF00730">
    <property type="entry name" value="HhH-GPD"/>
    <property type="match status" value="1"/>
</dbReference>
<evidence type="ECO:0000256" key="12">
    <source>
        <dbReference type="ARBA" id="ARBA00023295"/>
    </source>
</evidence>
<dbReference type="Gene3D" id="3.90.79.10">
    <property type="entry name" value="Nucleoside Triphosphate Pyrophosphohydrolase"/>
    <property type="match status" value="1"/>
</dbReference>
<protein>
    <recommendedName>
        <fullName evidence="4 13">Adenine DNA glycosylase</fullName>
        <ecNumber evidence="3 13">3.2.2.31</ecNumber>
    </recommendedName>
</protein>
<dbReference type="InterPro" id="IPR044298">
    <property type="entry name" value="MIG/MutY"/>
</dbReference>
<dbReference type="Gene3D" id="1.10.340.30">
    <property type="entry name" value="Hypothetical protein, domain 2"/>
    <property type="match status" value="1"/>
</dbReference>
<dbReference type="PANTHER" id="PTHR42944">
    <property type="entry name" value="ADENINE DNA GLYCOSYLASE"/>
    <property type="match status" value="1"/>
</dbReference>
<dbReference type="GO" id="GO:0032357">
    <property type="term" value="F:oxidized purine DNA binding"/>
    <property type="evidence" value="ECO:0007669"/>
    <property type="project" value="TreeGrafter"/>
</dbReference>
<evidence type="ECO:0000256" key="1">
    <source>
        <dbReference type="ARBA" id="ARBA00000843"/>
    </source>
</evidence>
<accession>A0A2G5NM23</accession>
<dbReference type="Proteomes" id="UP000229523">
    <property type="component" value="Unassembled WGS sequence"/>
</dbReference>
<keyword evidence="8" id="KW-0378">Hydrolase</keyword>
<dbReference type="InterPro" id="IPR011257">
    <property type="entry name" value="DNA_glycosylase"/>
</dbReference>
<evidence type="ECO:0000256" key="2">
    <source>
        <dbReference type="ARBA" id="ARBA00008343"/>
    </source>
</evidence>
<evidence type="ECO:0000256" key="13">
    <source>
        <dbReference type="RuleBase" id="RU365096"/>
    </source>
</evidence>
<dbReference type="GO" id="GO:0000701">
    <property type="term" value="F:purine-specific mismatch base pair DNA N-glycosylase activity"/>
    <property type="evidence" value="ECO:0007669"/>
    <property type="project" value="UniProtKB-EC"/>
</dbReference>
<dbReference type="GO" id="GO:0051539">
    <property type="term" value="F:4 iron, 4 sulfur cluster binding"/>
    <property type="evidence" value="ECO:0007669"/>
    <property type="project" value="UniProtKB-UniRule"/>
</dbReference>
<keyword evidence="5" id="KW-0004">4Fe-4S</keyword>
<dbReference type="CDD" id="cd00056">
    <property type="entry name" value="ENDO3c"/>
    <property type="match status" value="1"/>
</dbReference>
<dbReference type="GO" id="GO:0035485">
    <property type="term" value="F:adenine/guanine mispair binding"/>
    <property type="evidence" value="ECO:0007669"/>
    <property type="project" value="TreeGrafter"/>
</dbReference>
<keyword evidence="12 13" id="KW-0326">Glycosidase</keyword>
<dbReference type="InterPro" id="IPR005760">
    <property type="entry name" value="A/G_AdeGlyc_MutY"/>
</dbReference>
<dbReference type="RefSeq" id="WP_099581115.1">
    <property type="nucleotide sequence ID" value="NZ_MJBI02000004.1"/>
</dbReference>
<evidence type="ECO:0000313" key="16">
    <source>
        <dbReference type="Proteomes" id="UP000229523"/>
    </source>
</evidence>
<feature type="domain" description="HhH-GPD" evidence="14">
    <location>
        <begin position="39"/>
        <end position="189"/>
    </location>
</feature>
<sequence length="347" mass="40604">MKHKATFSKDLLKWFEHNKRQMPWRETKDPYKIWLSEVMLQQTQVNTVRAYYTRFIERFPSVDILAETPIDEVAKYWEGLGYYSRIRNFHQAIRDVKDNYNSEVPNDPSTFLSLKGVGPYTQGAVMSIAFNHPLPAVDGNVYRVFARLDNDHFDISNSKARRHFESKVMEVMPETAGDFNEALMELGATVCTPKTPLCMLCPVQSHCEAFEEGNVLNLPVKLKKVKKTVQQYKVLIIQKDGQIIIEQRPETGLLASMWQFPMFEMDTHVSDIEEKMDMSLFIEDTPIVKTKHQFTHLEWQLEVYLAHTKDIIPENYQLISVEDKDLYNFPVSMTKIFNYYIDNNHQV</sequence>
<dbReference type="FunFam" id="1.10.340.30:FF:000010">
    <property type="entry name" value="Adenine DNA glycosylase"/>
    <property type="match status" value="1"/>
</dbReference>
<dbReference type="CDD" id="cd03431">
    <property type="entry name" value="NUDIX_DNA_Glycosylase_C-MutY"/>
    <property type="match status" value="1"/>
</dbReference>
<dbReference type="InterPro" id="IPR015797">
    <property type="entry name" value="NUDIX_hydrolase-like_dom_sf"/>
</dbReference>
<dbReference type="InterPro" id="IPR023170">
    <property type="entry name" value="HhH_base_excis_C"/>
</dbReference>
<evidence type="ECO:0000256" key="11">
    <source>
        <dbReference type="ARBA" id="ARBA00023204"/>
    </source>
</evidence>
<keyword evidence="11" id="KW-0234">DNA repair</keyword>
<dbReference type="AlphaFoldDB" id="A0A2G5NM23"/>
<dbReference type="EC" id="3.2.2.31" evidence="3 13"/>
<evidence type="ECO:0000259" key="14">
    <source>
        <dbReference type="SMART" id="SM00478"/>
    </source>
</evidence>
<proteinExistence type="inferred from homology"/>
<dbReference type="GO" id="GO:0046872">
    <property type="term" value="F:metal ion binding"/>
    <property type="evidence" value="ECO:0007669"/>
    <property type="project" value="UniProtKB-UniRule"/>
</dbReference>
<keyword evidence="7 13" id="KW-0227">DNA damage</keyword>
<evidence type="ECO:0000256" key="7">
    <source>
        <dbReference type="ARBA" id="ARBA00022763"/>
    </source>
</evidence>
<comment type="cofactor">
    <cofactor evidence="13">
        <name>[4Fe-4S] cluster</name>
        <dbReference type="ChEBI" id="CHEBI:49883"/>
    </cofactor>
    <text evidence="13">Binds 1 [4Fe-4S] cluster.</text>
</comment>
<dbReference type="Gene3D" id="1.10.1670.10">
    <property type="entry name" value="Helix-hairpin-Helix base-excision DNA repair enzymes (C-terminal)"/>
    <property type="match status" value="1"/>
</dbReference>
<comment type="function">
    <text evidence="13">Adenine glycosylase active on G-A mispairs.</text>
</comment>
<comment type="catalytic activity">
    <reaction evidence="1 13">
        <text>Hydrolyzes free adenine bases from 7,8-dihydro-8-oxoguanine:adenine mismatched double-stranded DNA, leaving an apurinic site.</text>
        <dbReference type="EC" id="3.2.2.31"/>
    </reaction>
</comment>
<dbReference type="SUPFAM" id="SSF48150">
    <property type="entry name" value="DNA-glycosylase"/>
    <property type="match status" value="1"/>
</dbReference>
<keyword evidence="10" id="KW-0411">Iron-sulfur</keyword>
<name>A0A2G5NM23_9STAP</name>
<dbReference type="InterPro" id="IPR003265">
    <property type="entry name" value="HhH-GPD_domain"/>
</dbReference>
<evidence type="ECO:0000256" key="10">
    <source>
        <dbReference type="ARBA" id="ARBA00023014"/>
    </source>
</evidence>